<name>A0A5B8CW15_9PROT</name>
<evidence type="ECO:0000256" key="2">
    <source>
        <dbReference type="ARBA" id="ARBA00009477"/>
    </source>
</evidence>
<dbReference type="Pfam" id="PF25917">
    <property type="entry name" value="BSH_RND"/>
    <property type="match status" value="1"/>
</dbReference>
<dbReference type="InterPro" id="IPR058625">
    <property type="entry name" value="MdtA-like_BSH"/>
</dbReference>
<dbReference type="GO" id="GO:0015562">
    <property type="term" value="F:efflux transmembrane transporter activity"/>
    <property type="evidence" value="ECO:0007669"/>
    <property type="project" value="TreeGrafter"/>
</dbReference>
<dbReference type="Pfam" id="PF25967">
    <property type="entry name" value="RND-MFP_C"/>
    <property type="match status" value="1"/>
</dbReference>
<keyword evidence="9" id="KW-1185">Reference proteome</keyword>
<dbReference type="Proteomes" id="UP000311008">
    <property type="component" value="Chromosome"/>
</dbReference>
<dbReference type="Gene3D" id="1.10.287.470">
    <property type="entry name" value="Helix hairpin bin"/>
    <property type="match status" value="1"/>
</dbReference>
<dbReference type="Gene3D" id="2.40.30.170">
    <property type="match status" value="1"/>
</dbReference>
<feature type="domain" description="CusB-like beta-barrel" evidence="6">
    <location>
        <begin position="206"/>
        <end position="276"/>
    </location>
</feature>
<dbReference type="PANTHER" id="PTHR30469:SF15">
    <property type="entry name" value="HLYD FAMILY OF SECRETION PROTEINS"/>
    <property type="match status" value="1"/>
</dbReference>
<feature type="domain" description="Multidrug resistance protein MdtA-like C-terminal permuted SH3" evidence="7">
    <location>
        <begin position="283"/>
        <end position="337"/>
    </location>
</feature>
<dbReference type="OrthoDB" id="9806939at2"/>
<feature type="domain" description="Multidrug resistance protein MdtA-like alpha-helical hairpin" evidence="4">
    <location>
        <begin position="100"/>
        <end position="163"/>
    </location>
</feature>
<evidence type="ECO:0000256" key="3">
    <source>
        <dbReference type="ARBA" id="ARBA00022448"/>
    </source>
</evidence>
<dbReference type="EMBL" id="CP040946">
    <property type="protein sequence ID" value="QDC45115.1"/>
    <property type="molecule type" value="Genomic_DNA"/>
</dbReference>
<dbReference type="PANTHER" id="PTHR30469">
    <property type="entry name" value="MULTIDRUG RESISTANCE PROTEIN MDTA"/>
    <property type="match status" value="1"/>
</dbReference>
<evidence type="ECO:0000259" key="6">
    <source>
        <dbReference type="Pfam" id="PF25954"/>
    </source>
</evidence>
<organism evidence="8 9">
    <name type="scientific">Methylophilus medardicus</name>
    <dbReference type="NCBI Taxonomy" id="2588534"/>
    <lineage>
        <taxon>Bacteria</taxon>
        <taxon>Pseudomonadati</taxon>
        <taxon>Pseudomonadota</taxon>
        <taxon>Betaproteobacteria</taxon>
        <taxon>Nitrosomonadales</taxon>
        <taxon>Methylophilaceae</taxon>
        <taxon>Methylophilus</taxon>
    </lineage>
</organism>
<dbReference type="Pfam" id="PF25954">
    <property type="entry name" value="Beta-barrel_RND_2"/>
    <property type="match status" value="1"/>
</dbReference>
<dbReference type="NCBIfam" id="TIGR01730">
    <property type="entry name" value="RND_mfp"/>
    <property type="match status" value="1"/>
</dbReference>
<evidence type="ECO:0000256" key="1">
    <source>
        <dbReference type="ARBA" id="ARBA00004196"/>
    </source>
</evidence>
<evidence type="ECO:0000313" key="9">
    <source>
        <dbReference type="Proteomes" id="UP000311008"/>
    </source>
</evidence>
<dbReference type="RefSeq" id="WP_140004439.1">
    <property type="nucleotide sequence ID" value="NZ_CP040946.1"/>
</dbReference>
<dbReference type="InterPro" id="IPR058627">
    <property type="entry name" value="MdtA-like_C"/>
</dbReference>
<dbReference type="PROSITE" id="PS51257">
    <property type="entry name" value="PROKAR_LIPOPROTEIN"/>
    <property type="match status" value="1"/>
</dbReference>
<dbReference type="Pfam" id="PF25876">
    <property type="entry name" value="HH_MFP_RND"/>
    <property type="match status" value="1"/>
</dbReference>
<dbReference type="SUPFAM" id="SSF111369">
    <property type="entry name" value="HlyD-like secretion proteins"/>
    <property type="match status" value="1"/>
</dbReference>
<feature type="domain" description="Multidrug resistance protein MdtA-like barrel-sandwich hybrid" evidence="5">
    <location>
        <begin position="59"/>
        <end position="196"/>
    </location>
</feature>
<protein>
    <submittedName>
        <fullName evidence="8">Efflux RND transporter periplasmic adaptor subunit</fullName>
    </submittedName>
</protein>
<comment type="similarity">
    <text evidence="2">Belongs to the membrane fusion protein (MFP) (TC 8.A.1) family.</text>
</comment>
<sequence>MNNLLRALGSLSLCLLSACQQPPEEVAAPRPVWVMSVGTTQANASPSYTGEVKSRYESSIGFRIAGKIISRAVNVGDLVKKGQRIAQLDPNDTRLNALAAGAEVQTAQANLTLAQSELARREQLYSQRFISKSALDSYETQVKTAQARLAQTQSQAAISQHQTAYTQLLADRAGVIGMIQAEPGQVVAAGQTIAQIYDLKTLEILIAVPEARIGNLHVGDSATITLNEVAQTFEGRIREIAPAANSQTHAFDLRIQLLSTDPLIKPGMTAEVRLKATDATQRLIVPMTAVTRHGDKAGVWVIDAKQQAHARTVTIGPLSEQGVEITSGLQPGETIATIGVHALTEGMPVQAIQPSPEVLR</sequence>
<dbReference type="InterPro" id="IPR058624">
    <property type="entry name" value="MdtA-like_HH"/>
</dbReference>
<dbReference type="Gene3D" id="2.40.420.20">
    <property type="match status" value="1"/>
</dbReference>
<reference evidence="9" key="1">
    <citation type="journal article" date="2019" name="ISME J.">
        <title>Evolution in action: habitat transition from sediment to the pelagial leads to genome streamlining in Methylophilaceae.</title>
        <authorList>
            <person name="Salcher M."/>
            <person name="Schaefle D."/>
            <person name="Kaspar M."/>
            <person name="Neuenschwander S.M."/>
            <person name="Ghai R."/>
        </authorList>
    </citation>
    <scope>NUCLEOTIDE SEQUENCE [LARGE SCALE GENOMIC DNA]</scope>
    <source>
        <strain evidence="9">MMS-M-51</strain>
    </source>
</reference>
<keyword evidence="3" id="KW-0813">Transport</keyword>
<gene>
    <name evidence="8" type="ORF">FIU01_11685</name>
</gene>
<dbReference type="InterPro" id="IPR006143">
    <property type="entry name" value="RND_pump_MFP"/>
</dbReference>
<accession>A0A5B8CW15</accession>
<proteinExistence type="inferred from homology"/>
<dbReference type="AlphaFoldDB" id="A0A5B8CW15"/>
<dbReference type="GO" id="GO:1990281">
    <property type="term" value="C:efflux pump complex"/>
    <property type="evidence" value="ECO:0007669"/>
    <property type="project" value="TreeGrafter"/>
</dbReference>
<dbReference type="Gene3D" id="2.40.50.100">
    <property type="match status" value="1"/>
</dbReference>
<comment type="subcellular location">
    <subcellularLocation>
        <location evidence="1">Cell envelope</location>
    </subcellularLocation>
</comment>
<evidence type="ECO:0000259" key="4">
    <source>
        <dbReference type="Pfam" id="PF25876"/>
    </source>
</evidence>
<dbReference type="InterPro" id="IPR058792">
    <property type="entry name" value="Beta-barrel_RND_2"/>
</dbReference>
<evidence type="ECO:0000259" key="5">
    <source>
        <dbReference type="Pfam" id="PF25917"/>
    </source>
</evidence>
<evidence type="ECO:0000259" key="7">
    <source>
        <dbReference type="Pfam" id="PF25967"/>
    </source>
</evidence>
<dbReference type="KEGG" id="mmec:FIU01_11685"/>
<evidence type="ECO:0000313" key="8">
    <source>
        <dbReference type="EMBL" id="QDC45115.1"/>
    </source>
</evidence>